<accession>A0A7M5XJ84</accession>
<name>A0A7M5XJ84_9CNID</name>
<dbReference type="Proteomes" id="UP000594262">
    <property type="component" value="Unplaced"/>
</dbReference>
<dbReference type="OrthoDB" id="10052386at2759"/>
<dbReference type="AlphaFoldDB" id="A0A7M5XJ84"/>
<evidence type="ECO:0000313" key="2">
    <source>
        <dbReference type="Proteomes" id="UP000594262"/>
    </source>
</evidence>
<reference evidence="1" key="1">
    <citation type="submission" date="2021-01" db="UniProtKB">
        <authorList>
            <consortium name="EnsemblMetazoa"/>
        </authorList>
    </citation>
    <scope>IDENTIFICATION</scope>
</reference>
<proteinExistence type="predicted"/>
<sequence length="262" mass="30416">MISSGKDKNLDLINADPIHTDLTKKKIKTLDLKLSKSEISGETFTIFKTIMTLLDEDALYFIATDETVQARKRAIELINFDVLSKDAAESNLVLKDNPYVDIINELFDIVSKCETHCLLSEAKRSMWQEFYMYLSSKENSEGWQHIQDLVDLHDSEFDLLTFKMSYGILEKILTMNIISYEDEHQTQLSTVSRDKIDDRENNILKYVAGFVAFSLKKRFLRYPNELNNKLFKSIDSWTVKEFEKNALTLKINGLVWLTVGDW</sequence>
<protein>
    <submittedName>
        <fullName evidence="1">Uncharacterized protein</fullName>
    </submittedName>
</protein>
<dbReference type="EnsemblMetazoa" id="CLYHEMT024525.1">
    <property type="protein sequence ID" value="CLYHEMP024525.1"/>
    <property type="gene ID" value="CLYHEMG024525"/>
</dbReference>
<organism evidence="1 2">
    <name type="scientific">Clytia hemisphaerica</name>
    <dbReference type="NCBI Taxonomy" id="252671"/>
    <lineage>
        <taxon>Eukaryota</taxon>
        <taxon>Metazoa</taxon>
        <taxon>Cnidaria</taxon>
        <taxon>Hydrozoa</taxon>
        <taxon>Hydroidolina</taxon>
        <taxon>Leptothecata</taxon>
        <taxon>Obeliida</taxon>
        <taxon>Clytiidae</taxon>
        <taxon>Clytia</taxon>
    </lineage>
</organism>
<evidence type="ECO:0000313" key="1">
    <source>
        <dbReference type="EnsemblMetazoa" id="CLYHEMP024525.1"/>
    </source>
</evidence>
<keyword evidence="2" id="KW-1185">Reference proteome</keyword>